<dbReference type="InterPro" id="IPR052359">
    <property type="entry name" value="HTH-type_reg/antitoxin"/>
</dbReference>
<dbReference type="Gene3D" id="1.10.260.40">
    <property type="entry name" value="lambda repressor-like DNA-binding domains"/>
    <property type="match status" value="1"/>
</dbReference>
<keyword evidence="1" id="KW-0805">Transcription regulation</keyword>
<dbReference type="InterPro" id="IPR010982">
    <property type="entry name" value="Lambda_DNA-bd_dom_sf"/>
</dbReference>
<dbReference type="RefSeq" id="WP_106877597.1">
    <property type="nucleotide sequence ID" value="NZ_DHYB01000025.1"/>
</dbReference>
<proteinExistence type="predicted"/>
<accession>A0A2P8VI37</accession>
<dbReference type="CDD" id="cd00093">
    <property type="entry name" value="HTH_XRE"/>
    <property type="match status" value="1"/>
</dbReference>
<sequence>MKCPVCGGAELIHDTRDIPWVYKGQQTVLPAITGDYCPSCGEIILNEEQSNGYARAIREAQKSINAQRVDPAFIARIRQKMALDQREAAALFGGGTNAFSRYETGKTQPPVAMIKLFKLLDRHPELIPEVKTL</sequence>
<dbReference type="PANTHER" id="PTHR36511:SF4">
    <property type="entry name" value="ANTITOXIN MQSA"/>
    <property type="match status" value="1"/>
</dbReference>
<comment type="caution">
    <text evidence="5">The sequence shown here is derived from an EMBL/GenBank/DDBJ whole genome shotgun (WGS) entry which is preliminary data.</text>
</comment>
<keyword evidence="2" id="KW-0238">DNA-binding</keyword>
<dbReference type="NCBIfam" id="TIGR03830">
    <property type="entry name" value="CxxCG_CxxCG_HTH"/>
    <property type="match status" value="1"/>
</dbReference>
<dbReference type="InterPro" id="IPR001387">
    <property type="entry name" value="Cro/C1-type_HTH"/>
</dbReference>
<dbReference type="GO" id="GO:0003677">
    <property type="term" value="F:DNA binding"/>
    <property type="evidence" value="ECO:0007669"/>
    <property type="project" value="UniProtKB-KW"/>
</dbReference>
<dbReference type="InterPro" id="IPR022453">
    <property type="entry name" value="Znf_MqsA-type"/>
</dbReference>
<dbReference type="InterPro" id="IPR032758">
    <property type="entry name" value="MqsA/HigA-2"/>
</dbReference>
<dbReference type="STRING" id="1388748.GCA_000463155_03740"/>
<gene>
    <name evidence="5" type="ORF">C7G83_13275</name>
</gene>
<reference evidence="5 6" key="1">
    <citation type="submission" date="2018-03" db="EMBL/GenBank/DDBJ databases">
        <title>Draft genome sequence of the first documented clinical Siccibacter turicensis isolate in Austria.</title>
        <authorList>
            <person name="Lepuschitz S."/>
            <person name="Pekard-Amenitsch S."/>
            <person name="Haunold R."/>
            <person name="Schill S."/>
            <person name="Mach R."/>
            <person name="Allerberger F."/>
            <person name="Ruppitsch W."/>
            <person name="Forsythe S.J."/>
        </authorList>
    </citation>
    <scope>NUCLEOTIDE SEQUENCE [LARGE SCALE GENOMIC DNA]</scope>
    <source>
        <strain evidence="5 6">6100069499-17</strain>
    </source>
</reference>
<dbReference type="NCBIfam" id="TIGR03831">
    <property type="entry name" value="YgiT_finger"/>
    <property type="match status" value="1"/>
</dbReference>
<evidence type="ECO:0000256" key="1">
    <source>
        <dbReference type="ARBA" id="ARBA00023015"/>
    </source>
</evidence>
<dbReference type="Proteomes" id="UP000240212">
    <property type="component" value="Unassembled WGS sequence"/>
</dbReference>
<dbReference type="CDD" id="cd12870">
    <property type="entry name" value="MqsA"/>
    <property type="match status" value="1"/>
</dbReference>
<dbReference type="PANTHER" id="PTHR36511">
    <property type="entry name" value="MERR FAMILY BACTERIAL REGULATORY PROTEIN"/>
    <property type="match status" value="1"/>
</dbReference>
<keyword evidence="6" id="KW-1185">Reference proteome</keyword>
<feature type="domain" description="HTH cro/C1-type" evidence="4">
    <location>
        <begin position="74"/>
        <end position="127"/>
    </location>
</feature>
<evidence type="ECO:0000313" key="6">
    <source>
        <dbReference type="Proteomes" id="UP000240212"/>
    </source>
</evidence>
<protein>
    <submittedName>
        <fullName evidence="5">Antitoxin</fullName>
    </submittedName>
</protein>
<dbReference type="SUPFAM" id="SSF47413">
    <property type="entry name" value="lambda repressor-like DNA-binding domains"/>
    <property type="match status" value="1"/>
</dbReference>
<dbReference type="Pfam" id="PF15731">
    <property type="entry name" value="MqsA_antitoxin"/>
    <property type="match status" value="1"/>
</dbReference>
<evidence type="ECO:0000256" key="3">
    <source>
        <dbReference type="ARBA" id="ARBA00023163"/>
    </source>
</evidence>
<dbReference type="PROSITE" id="PS50943">
    <property type="entry name" value="HTH_CROC1"/>
    <property type="match status" value="1"/>
</dbReference>
<organism evidence="5 6">
    <name type="scientific">Siccibacter turicensis</name>
    <dbReference type="NCBI Taxonomy" id="357233"/>
    <lineage>
        <taxon>Bacteria</taxon>
        <taxon>Pseudomonadati</taxon>
        <taxon>Pseudomonadota</taxon>
        <taxon>Gammaproteobacteria</taxon>
        <taxon>Enterobacterales</taxon>
        <taxon>Enterobacteriaceae</taxon>
        <taxon>Siccibacter</taxon>
    </lineage>
</organism>
<evidence type="ECO:0000259" key="4">
    <source>
        <dbReference type="PROSITE" id="PS50943"/>
    </source>
</evidence>
<dbReference type="Gene3D" id="3.10.20.860">
    <property type="match status" value="1"/>
</dbReference>
<name>A0A2P8VI37_9ENTR</name>
<dbReference type="EMBL" id="PYEP01000005">
    <property type="protein sequence ID" value="PSN07223.1"/>
    <property type="molecule type" value="Genomic_DNA"/>
</dbReference>
<evidence type="ECO:0000313" key="5">
    <source>
        <dbReference type="EMBL" id="PSN07223.1"/>
    </source>
</evidence>
<dbReference type="SMART" id="SM00530">
    <property type="entry name" value="HTH_XRE"/>
    <property type="match status" value="1"/>
</dbReference>
<dbReference type="AlphaFoldDB" id="A0A2P8VI37"/>
<keyword evidence="3" id="KW-0804">Transcription</keyword>
<dbReference type="OrthoDB" id="7349669at2"/>
<dbReference type="InterPro" id="IPR022452">
    <property type="entry name" value="MqsA"/>
</dbReference>
<evidence type="ECO:0000256" key="2">
    <source>
        <dbReference type="ARBA" id="ARBA00023125"/>
    </source>
</evidence>